<evidence type="ECO:0000313" key="3">
    <source>
        <dbReference type="Proteomes" id="UP001500751"/>
    </source>
</evidence>
<reference evidence="2 3" key="1">
    <citation type="journal article" date="2019" name="Int. J. Syst. Evol. Microbiol.">
        <title>The Global Catalogue of Microorganisms (GCM) 10K type strain sequencing project: providing services to taxonomists for standard genome sequencing and annotation.</title>
        <authorList>
            <consortium name="The Broad Institute Genomics Platform"/>
            <consortium name="The Broad Institute Genome Sequencing Center for Infectious Disease"/>
            <person name="Wu L."/>
            <person name="Ma J."/>
        </authorList>
    </citation>
    <scope>NUCLEOTIDE SEQUENCE [LARGE SCALE GENOMIC DNA]</scope>
    <source>
        <strain evidence="2 3">JCM 16014</strain>
    </source>
</reference>
<feature type="region of interest" description="Disordered" evidence="1">
    <location>
        <begin position="28"/>
        <end position="104"/>
    </location>
</feature>
<feature type="compositionally biased region" description="Basic residues" evidence="1">
    <location>
        <begin position="94"/>
        <end position="104"/>
    </location>
</feature>
<protein>
    <submittedName>
        <fullName evidence="2">Uncharacterized protein</fullName>
    </submittedName>
</protein>
<dbReference type="Proteomes" id="UP001500751">
    <property type="component" value="Unassembled WGS sequence"/>
</dbReference>
<sequence length="104" mass="10787">MRAGTWHRDAGLDIGAQGQDDAFHAIEPGLRPVTEPGPASASALATGVVPGSGSEMVPGSASSPDSRRTDARTHRHPSRSTPCPIARQPAVRGRGAHPRLLRPA</sequence>
<proteinExistence type="predicted"/>
<comment type="caution">
    <text evidence="2">The sequence shown here is derived from an EMBL/GenBank/DDBJ whole genome shotgun (WGS) entry which is preliminary data.</text>
</comment>
<accession>A0ABN2VA03</accession>
<evidence type="ECO:0000313" key="2">
    <source>
        <dbReference type="EMBL" id="GAA2050873.1"/>
    </source>
</evidence>
<organism evidence="2 3">
    <name type="scientific">Catenulispora yoronensis</name>
    <dbReference type="NCBI Taxonomy" id="450799"/>
    <lineage>
        <taxon>Bacteria</taxon>
        <taxon>Bacillati</taxon>
        <taxon>Actinomycetota</taxon>
        <taxon>Actinomycetes</taxon>
        <taxon>Catenulisporales</taxon>
        <taxon>Catenulisporaceae</taxon>
        <taxon>Catenulispora</taxon>
    </lineage>
</organism>
<gene>
    <name evidence="2" type="ORF">GCM10009839_67000</name>
</gene>
<dbReference type="EMBL" id="BAAAQN010000050">
    <property type="protein sequence ID" value="GAA2050873.1"/>
    <property type="molecule type" value="Genomic_DNA"/>
</dbReference>
<evidence type="ECO:0000256" key="1">
    <source>
        <dbReference type="SAM" id="MobiDB-lite"/>
    </source>
</evidence>
<keyword evidence="3" id="KW-1185">Reference proteome</keyword>
<name>A0ABN2VA03_9ACTN</name>